<dbReference type="EMBL" id="JAQGDS010000015">
    <property type="protein sequence ID" value="KAJ6256046.1"/>
    <property type="molecule type" value="Genomic_DNA"/>
</dbReference>
<evidence type="ECO:0000313" key="4">
    <source>
        <dbReference type="Proteomes" id="UP001221413"/>
    </source>
</evidence>
<dbReference type="Gene3D" id="3.90.1200.10">
    <property type="match status" value="1"/>
</dbReference>
<organism evidence="3 4">
    <name type="scientific">Drechslerella dactyloides</name>
    <name type="common">Nematode-trapping fungus</name>
    <name type="synonym">Arthrobotrys dactyloides</name>
    <dbReference type="NCBI Taxonomy" id="74499"/>
    <lineage>
        <taxon>Eukaryota</taxon>
        <taxon>Fungi</taxon>
        <taxon>Dikarya</taxon>
        <taxon>Ascomycota</taxon>
        <taxon>Pezizomycotina</taxon>
        <taxon>Orbiliomycetes</taxon>
        <taxon>Orbiliales</taxon>
        <taxon>Orbiliaceae</taxon>
        <taxon>Drechslerella</taxon>
    </lineage>
</organism>
<dbReference type="SUPFAM" id="SSF56112">
    <property type="entry name" value="Protein kinase-like (PK-like)"/>
    <property type="match status" value="1"/>
</dbReference>
<feature type="region of interest" description="Disordered" evidence="1">
    <location>
        <begin position="1"/>
        <end position="71"/>
    </location>
</feature>
<comment type="caution">
    <text evidence="3">The sequence shown here is derived from an EMBL/GenBank/DDBJ whole genome shotgun (WGS) entry which is preliminary data.</text>
</comment>
<gene>
    <name evidence="3" type="ORF">Dda_9138</name>
</gene>
<evidence type="ECO:0000259" key="2">
    <source>
        <dbReference type="Pfam" id="PF01636"/>
    </source>
</evidence>
<dbReference type="Pfam" id="PF01636">
    <property type="entry name" value="APH"/>
    <property type="match status" value="1"/>
</dbReference>
<feature type="compositionally biased region" description="Basic residues" evidence="1">
    <location>
        <begin position="8"/>
        <end position="17"/>
    </location>
</feature>
<dbReference type="PANTHER" id="PTHR21310:SF37">
    <property type="entry name" value="AMINOGLYCOSIDE PHOSPHOTRANSFERASE DOMAIN-CONTAINING PROTEIN"/>
    <property type="match status" value="1"/>
</dbReference>
<proteinExistence type="predicted"/>
<accession>A0AAD6NEK8</accession>
<sequence>MDLPIATKKGRKGKRRLRDKDTSSPLREKKRRLEERRPSSQYRPITKRRPPGKSQPGLRATTTVIGTRTQDPRNCFGNDFESYSGSPPGPRWFTYAGKFQVPSSESSYWSNEEAKERRRCARIDFAQRNFSYIVELCEAARGGLWKCRIDENNKILVGCRNYIIQLVFEDGVRWLLKTSQPPLEWSSYYDLPGILNLEIATTLWLRQNTSIPVPRVRLWDIRTNKENKFGKPWYVMDKIPGGTVEDQVQSASSRDPKFVWEKQQVKQYKHLAKFELEFIRYPSPSEGELILNSKASYFHGGQRLPSDQVEISENEKDEICGLTDSMIELLDLNSDKLQTEAGRRRIDQTELDANEALFDYLDEAIQKIIDPRFEDTYCLIHGDITEANILCDREFYITAVIDWELARVVPLQLAVAQPGTNGKQFLSEVQELVKNATTGKKVNISEVSKRWKAYDTSMQYQRDRFVEEISKLDDSVMGDGKSPWTAGYKYVTGLYRLSHAVQTIWYFLSEYEKFLDLDKYSRMFILAEIRKLAEGAVKLVSEGILSREGGDEFLDELNDQV</sequence>
<keyword evidence="4" id="KW-1185">Reference proteome</keyword>
<dbReference type="InterPro" id="IPR051678">
    <property type="entry name" value="AGP_Transferase"/>
</dbReference>
<reference evidence="3" key="1">
    <citation type="submission" date="2023-01" db="EMBL/GenBank/DDBJ databases">
        <title>The chitinases involved in constricting ring structure development in the nematode-trapping fungus Drechslerella dactyloides.</title>
        <authorList>
            <person name="Wang R."/>
            <person name="Zhang L."/>
            <person name="Tang P."/>
            <person name="Li S."/>
            <person name="Liang L."/>
        </authorList>
    </citation>
    <scope>NUCLEOTIDE SEQUENCE</scope>
    <source>
        <strain evidence="3">YMF1.00031</strain>
    </source>
</reference>
<feature type="compositionally biased region" description="Polar residues" evidence="1">
    <location>
        <begin position="60"/>
        <end position="69"/>
    </location>
</feature>
<dbReference type="InterPro" id="IPR011009">
    <property type="entry name" value="Kinase-like_dom_sf"/>
</dbReference>
<evidence type="ECO:0000313" key="3">
    <source>
        <dbReference type="EMBL" id="KAJ6256046.1"/>
    </source>
</evidence>
<dbReference type="Proteomes" id="UP001221413">
    <property type="component" value="Unassembled WGS sequence"/>
</dbReference>
<dbReference type="InterPro" id="IPR002575">
    <property type="entry name" value="Aminoglycoside_PTrfase"/>
</dbReference>
<feature type="domain" description="Aminoglycoside phosphotransferase" evidence="2">
    <location>
        <begin position="197"/>
        <end position="408"/>
    </location>
</feature>
<dbReference type="AlphaFoldDB" id="A0AAD6NEK8"/>
<protein>
    <recommendedName>
        <fullName evidence="2">Aminoglycoside phosphotransferase domain-containing protein</fullName>
    </recommendedName>
</protein>
<evidence type="ECO:0000256" key="1">
    <source>
        <dbReference type="SAM" id="MobiDB-lite"/>
    </source>
</evidence>
<name>A0AAD6NEK8_DREDA</name>
<dbReference type="PANTHER" id="PTHR21310">
    <property type="entry name" value="AMINOGLYCOSIDE PHOSPHOTRANSFERASE-RELATED-RELATED"/>
    <property type="match status" value="1"/>
</dbReference>